<organism evidence="2 3">
    <name type="scientific">Penicillium thymicola</name>
    <dbReference type="NCBI Taxonomy" id="293382"/>
    <lineage>
        <taxon>Eukaryota</taxon>
        <taxon>Fungi</taxon>
        <taxon>Dikarya</taxon>
        <taxon>Ascomycota</taxon>
        <taxon>Pezizomycotina</taxon>
        <taxon>Eurotiomycetes</taxon>
        <taxon>Eurotiomycetidae</taxon>
        <taxon>Eurotiales</taxon>
        <taxon>Aspergillaceae</taxon>
        <taxon>Penicillium</taxon>
    </lineage>
</organism>
<keyword evidence="3" id="KW-1185">Reference proteome</keyword>
<accession>A0AAI9X7C2</accession>
<reference evidence="2" key="2">
    <citation type="journal article" date="2016" name="Fungal Biol.">
        <title>Ochratoxin A production by Penicillium thymicola.</title>
        <authorList>
            <person name="Nguyen H.D.T."/>
            <person name="McMullin D.R."/>
            <person name="Ponomareva E."/>
            <person name="Riley R."/>
            <person name="Pomraning K.R."/>
            <person name="Baker S.E."/>
            <person name="Seifert K.A."/>
        </authorList>
    </citation>
    <scope>NUCLEOTIDE SEQUENCE</scope>
    <source>
        <strain evidence="2">DAOM 180753</strain>
    </source>
</reference>
<feature type="region of interest" description="Disordered" evidence="1">
    <location>
        <begin position="84"/>
        <end position="108"/>
    </location>
</feature>
<evidence type="ECO:0000256" key="1">
    <source>
        <dbReference type="SAM" id="MobiDB-lite"/>
    </source>
</evidence>
<dbReference type="EMBL" id="LACB01000242">
    <property type="protein sequence ID" value="KAJ9485863.1"/>
    <property type="molecule type" value="Genomic_DNA"/>
</dbReference>
<evidence type="ECO:0000313" key="2">
    <source>
        <dbReference type="EMBL" id="KAJ9485863.1"/>
    </source>
</evidence>
<proteinExistence type="predicted"/>
<dbReference type="Proteomes" id="UP001227192">
    <property type="component" value="Unassembled WGS sequence"/>
</dbReference>
<gene>
    <name evidence="2" type="ORF">VN97_g7485</name>
</gene>
<sequence>MPVVRIVLDTGKKYPSHRLNSPLSSSPSSPSQASYISVPFLKAFALVLDFLCDKFPDLPGSSVLEPFEPSKYGRQHVFDPLSPASSPFSRLSAVPPSVQDDDHGFASR</sequence>
<dbReference type="AlphaFoldDB" id="A0AAI9X7C2"/>
<reference evidence="2" key="1">
    <citation type="submission" date="2015-06" db="EMBL/GenBank/DDBJ databases">
        <authorList>
            <person name="Nguyen H."/>
        </authorList>
    </citation>
    <scope>NUCLEOTIDE SEQUENCE</scope>
    <source>
        <strain evidence="2">DAOM 180753</strain>
    </source>
</reference>
<evidence type="ECO:0000313" key="3">
    <source>
        <dbReference type="Proteomes" id="UP001227192"/>
    </source>
</evidence>
<name>A0AAI9X7C2_PENTH</name>
<protein>
    <submittedName>
        <fullName evidence="2">Uncharacterized protein</fullName>
    </submittedName>
</protein>
<comment type="caution">
    <text evidence="2">The sequence shown here is derived from an EMBL/GenBank/DDBJ whole genome shotgun (WGS) entry which is preliminary data.</text>
</comment>